<dbReference type="InterPro" id="IPR050745">
    <property type="entry name" value="Multifunctional_regulatory"/>
</dbReference>
<dbReference type="InterPro" id="IPR036770">
    <property type="entry name" value="Ankyrin_rpt-contain_sf"/>
</dbReference>
<reference evidence="5" key="1">
    <citation type="submission" date="2019-11" db="EMBL/GenBank/DDBJ databases">
        <title>Bipolaris sorokiniana Genome sequencing.</title>
        <authorList>
            <person name="Wang H."/>
        </authorList>
    </citation>
    <scope>NUCLEOTIDE SEQUENCE</scope>
</reference>
<dbReference type="InterPro" id="IPR025676">
    <property type="entry name" value="Clr5_dom"/>
</dbReference>
<proteinExistence type="predicted"/>
<protein>
    <recommendedName>
        <fullName evidence="4">Clr5 domain-containing protein</fullName>
    </recommendedName>
</protein>
<evidence type="ECO:0000256" key="2">
    <source>
        <dbReference type="ARBA" id="ARBA00023043"/>
    </source>
</evidence>
<dbReference type="SUPFAM" id="SSF48403">
    <property type="entry name" value="Ankyrin repeat"/>
    <property type="match status" value="1"/>
</dbReference>
<feature type="repeat" description="ANK" evidence="3">
    <location>
        <begin position="411"/>
        <end position="443"/>
    </location>
</feature>
<dbReference type="PROSITE" id="PS50297">
    <property type="entry name" value="ANK_REP_REGION"/>
    <property type="match status" value="5"/>
</dbReference>
<dbReference type="PANTHER" id="PTHR24189:SF50">
    <property type="entry name" value="ANKYRIN REPEAT AND SOCS BOX PROTEIN 2"/>
    <property type="match status" value="1"/>
</dbReference>
<dbReference type="EMBL" id="WNKQ01000019">
    <property type="protein sequence ID" value="KAF5845488.1"/>
    <property type="molecule type" value="Genomic_DNA"/>
</dbReference>
<feature type="repeat" description="ANK" evidence="3">
    <location>
        <begin position="376"/>
        <end position="408"/>
    </location>
</feature>
<dbReference type="Proteomes" id="UP000624244">
    <property type="component" value="Unassembled WGS sequence"/>
</dbReference>
<evidence type="ECO:0000256" key="1">
    <source>
        <dbReference type="ARBA" id="ARBA00022737"/>
    </source>
</evidence>
<gene>
    <name evidence="5" type="ORF">GGP41_003152</name>
</gene>
<organism evidence="5 6">
    <name type="scientific">Cochliobolus sativus</name>
    <name type="common">Common root rot and spot blotch fungus</name>
    <name type="synonym">Bipolaris sorokiniana</name>
    <dbReference type="NCBI Taxonomy" id="45130"/>
    <lineage>
        <taxon>Eukaryota</taxon>
        <taxon>Fungi</taxon>
        <taxon>Dikarya</taxon>
        <taxon>Ascomycota</taxon>
        <taxon>Pezizomycotina</taxon>
        <taxon>Dothideomycetes</taxon>
        <taxon>Pleosporomycetidae</taxon>
        <taxon>Pleosporales</taxon>
        <taxon>Pleosporineae</taxon>
        <taxon>Pleosporaceae</taxon>
        <taxon>Bipolaris</taxon>
    </lineage>
</organism>
<sequence>MSIELTEHDWDSHKAIIHSLYLTENRKLQGAGSVMQEMLCKYDFKATKRGQKETEVWDGHDRIPEKNLKKELARYGYDVAFPYGCQAPTPKTPEGLYICTPAALQDDTTLLYDLPWFQFLDTIESRISPYPDLAAVAISMVNKSISNPSQSKPQDLGTVGYMSLIPDTVISALSKCVTTGITPTLSNTVRRIHSHLRAIIPEEFERESNAGHKDTSGLIKMTGNVQHLSLAVFLLTNNMLNTEKVAVMTQLFQDTSNVQFLRSLLSVRNPTVEALAEKLLLAAIQSEHQFMAQTCLEAGADPNSQLLGRTALQYVAGKANIKITRSLLDAGADVNAPPADNGRTALQAAASSGNLELVQVLLNAGADVNAPPADNDGRTALQAAAYSGNLELVQVLLDAGADVNASAAKHAGATSLQAAALSGRVRVATTLLNAGADANAGGALENGRTALEGAAEHGRIDMVQLLLNAGVDLWRDGKVQYERTLQLASRNGHTVVKKLVEAHYKSIHTGDHPFSFACIVTADCDFTSLSPLV</sequence>
<evidence type="ECO:0000256" key="3">
    <source>
        <dbReference type="PROSITE-ProRule" id="PRU00023"/>
    </source>
</evidence>
<dbReference type="Gene3D" id="1.25.40.20">
    <property type="entry name" value="Ankyrin repeat-containing domain"/>
    <property type="match status" value="2"/>
</dbReference>
<dbReference type="PANTHER" id="PTHR24189">
    <property type="entry name" value="MYOTROPHIN"/>
    <property type="match status" value="1"/>
</dbReference>
<dbReference type="PRINTS" id="PR01415">
    <property type="entry name" value="ANKYRIN"/>
</dbReference>
<feature type="domain" description="Clr5" evidence="4">
    <location>
        <begin position="7"/>
        <end position="49"/>
    </location>
</feature>
<keyword evidence="2 3" id="KW-0040">ANK repeat</keyword>
<name>A0A8H5ZCP8_COCSA</name>
<dbReference type="SMART" id="SM00248">
    <property type="entry name" value="ANK"/>
    <property type="match status" value="5"/>
</dbReference>
<dbReference type="Pfam" id="PF12796">
    <property type="entry name" value="Ank_2"/>
    <property type="match status" value="2"/>
</dbReference>
<evidence type="ECO:0000313" key="5">
    <source>
        <dbReference type="EMBL" id="KAF5845488.1"/>
    </source>
</evidence>
<dbReference type="PROSITE" id="PS50088">
    <property type="entry name" value="ANK_REPEAT"/>
    <property type="match status" value="5"/>
</dbReference>
<feature type="repeat" description="ANK" evidence="3">
    <location>
        <begin position="307"/>
        <end position="339"/>
    </location>
</feature>
<accession>A0A8H5ZCP8</accession>
<keyword evidence="1" id="KW-0677">Repeat</keyword>
<comment type="caution">
    <text evidence="5">The sequence shown here is derived from an EMBL/GenBank/DDBJ whole genome shotgun (WGS) entry which is preliminary data.</text>
</comment>
<dbReference type="AlphaFoldDB" id="A0A8H5ZCP8"/>
<dbReference type="Pfam" id="PF14420">
    <property type="entry name" value="Clr5"/>
    <property type="match status" value="1"/>
</dbReference>
<dbReference type="Pfam" id="PF00023">
    <property type="entry name" value="Ank"/>
    <property type="match status" value="1"/>
</dbReference>
<feature type="repeat" description="ANK" evidence="3">
    <location>
        <begin position="341"/>
        <end position="373"/>
    </location>
</feature>
<dbReference type="InterPro" id="IPR002110">
    <property type="entry name" value="Ankyrin_rpt"/>
</dbReference>
<evidence type="ECO:0000259" key="4">
    <source>
        <dbReference type="Pfam" id="PF14420"/>
    </source>
</evidence>
<evidence type="ECO:0000313" key="6">
    <source>
        <dbReference type="Proteomes" id="UP000624244"/>
    </source>
</evidence>
<feature type="repeat" description="ANK" evidence="3">
    <location>
        <begin position="446"/>
        <end position="473"/>
    </location>
</feature>